<feature type="region of interest" description="Disordered" evidence="1">
    <location>
        <begin position="165"/>
        <end position="191"/>
    </location>
</feature>
<dbReference type="EMBL" id="LR796279">
    <property type="protein sequence ID" value="CAB4134291.1"/>
    <property type="molecule type" value="Genomic_DNA"/>
</dbReference>
<protein>
    <submittedName>
        <fullName evidence="2">Uncharacterized protein</fullName>
    </submittedName>
</protein>
<evidence type="ECO:0000313" key="2">
    <source>
        <dbReference type="EMBL" id="CAB4134291.1"/>
    </source>
</evidence>
<proteinExistence type="predicted"/>
<organism evidence="2">
    <name type="scientific">uncultured Caudovirales phage</name>
    <dbReference type="NCBI Taxonomy" id="2100421"/>
    <lineage>
        <taxon>Viruses</taxon>
        <taxon>Duplodnaviria</taxon>
        <taxon>Heunggongvirae</taxon>
        <taxon>Uroviricota</taxon>
        <taxon>Caudoviricetes</taxon>
        <taxon>Peduoviridae</taxon>
        <taxon>Maltschvirus</taxon>
        <taxon>Maltschvirus maltsch</taxon>
    </lineage>
</organism>
<accession>A0A6J5LJF2</accession>
<sequence length="223" mass="25559">MTPLIKEMVKMVSVANLDPTQMQWFDVTRAIKEYIGYDQKKYLLHPAPYRNMMLCGKTEQGDFMLSVLAEPIATIVTGWIMKPTGYKTLGSFLIAEHNGEPKTGEVDKPIDPEDRSMMCAILTMFYASLDMPVETYIPTPHKSNVSRAKRGLKLLYDWHTITIAPPKPNQEHQGGTHASPRRHQARGHWRTYKSGKRGWVKECWRGDASKGTVFKDYQLKEQK</sequence>
<name>A0A6J5LJF2_9CAUD</name>
<reference evidence="2" key="1">
    <citation type="submission" date="2020-04" db="EMBL/GenBank/DDBJ databases">
        <authorList>
            <person name="Chiriac C."/>
            <person name="Salcher M."/>
            <person name="Ghai R."/>
            <person name="Kavagutti S V."/>
        </authorList>
    </citation>
    <scope>NUCLEOTIDE SEQUENCE</scope>
</reference>
<evidence type="ECO:0000256" key="1">
    <source>
        <dbReference type="SAM" id="MobiDB-lite"/>
    </source>
</evidence>
<feature type="compositionally biased region" description="Basic residues" evidence="1">
    <location>
        <begin position="179"/>
        <end position="191"/>
    </location>
</feature>
<gene>
    <name evidence="2" type="ORF">UFOVP272_43</name>
</gene>